<feature type="transmembrane region" description="Helical" evidence="1">
    <location>
        <begin position="32"/>
        <end position="49"/>
    </location>
</feature>
<organism evidence="2">
    <name type="scientific">viral metagenome</name>
    <dbReference type="NCBI Taxonomy" id="1070528"/>
    <lineage>
        <taxon>unclassified sequences</taxon>
        <taxon>metagenomes</taxon>
        <taxon>organismal metagenomes</taxon>
    </lineage>
</organism>
<dbReference type="EMBL" id="MN740441">
    <property type="protein sequence ID" value="QHU26477.1"/>
    <property type="molecule type" value="Genomic_DNA"/>
</dbReference>
<evidence type="ECO:0000313" key="2">
    <source>
        <dbReference type="EMBL" id="QHU26477.1"/>
    </source>
</evidence>
<protein>
    <submittedName>
        <fullName evidence="2">Uncharacterized protein</fullName>
    </submittedName>
</protein>
<accession>A0A6C0L7V0</accession>
<reference evidence="2" key="1">
    <citation type="journal article" date="2020" name="Nature">
        <title>Giant virus diversity and host interactions through global metagenomics.</title>
        <authorList>
            <person name="Schulz F."/>
            <person name="Roux S."/>
            <person name="Paez-Espino D."/>
            <person name="Jungbluth S."/>
            <person name="Walsh D.A."/>
            <person name="Denef V.J."/>
            <person name="McMahon K.D."/>
            <person name="Konstantinidis K.T."/>
            <person name="Eloe-Fadrosh E.A."/>
            <person name="Kyrpides N.C."/>
            <person name="Woyke T."/>
        </authorList>
    </citation>
    <scope>NUCLEOTIDE SEQUENCE</scope>
    <source>
        <strain evidence="2">GVMAG-M-3300027759-16</strain>
    </source>
</reference>
<keyword evidence="1" id="KW-0812">Transmembrane</keyword>
<sequence length="88" mass="9354">MFHLYMSLFTAALFFVLTPGILLRLPSGGSKVVVAATHALVFALVFHFTHKTASKFLYGTEGFAAPTDAASCAAAKMNWNPATKVCSA</sequence>
<name>A0A6C0L7V0_9ZZZZ</name>
<keyword evidence="1" id="KW-1133">Transmembrane helix</keyword>
<keyword evidence="1" id="KW-0472">Membrane</keyword>
<evidence type="ECO:0000256" key="1">
    <source>
        <dbReference type="SAM" id="Phobius"/>
    </source>
</evidence>
<dbReference type="AlphaFoldDB" id="A0A6C0L7V0"/>
<proteinExistence type="predicted"/>